<dbReference type="AlphaFoldDB" id="A0A8H6Z3K7"/>
<organism evidence="1 2">
    <name type="scientific">Mycena venus</name>
    <dbReference type="NCBI Taxonomy" id="2733690"/>
    <lineage>
        <taxon>Eukaryota</taxon>
        <taxon>Fungi</taxon>
        <taxon>Dikarya</taxon>
        <taxon>Basidiomycota</taxon>
        <taxon>Agaricomycotina</taxon>
        <taxon>Agaricomycetes</taxon>
        <taxon>Agaricomycetidae</taxon>
        <taxon>Agaricales</taxon>
        <taxon>Marasmiineae</taxon>
        <taxon>Mycenaceae</taxon>
        <taxon>Mycena</taxon>
    </lineage>
</organism>
<evidence type="ECO:0000313" key="2">
    <source>
        <dbReference type="Proteomes" id="UP000620124"/>
    </source>
</evidence>
<dbReference type="EMBL" id="JACAZI010000001">
    <property type="protein sequence ID" value="KAF7371678.1"/>
    <property type="molecule type" value="Genomic_DNA"/>
</dbReference>
<dbReference type="Proteomes" id="UP000620124">
    <property type="component" value="Unassembled WGS sequence"/>
</dbReference>
<sequence>MNNAAGRMEISPVALLECHQATTEHASPPHGVVTQVVEAILFPRRHIASSIEYKCHIHGLVIGQVFAGPCATSNMSLKTEEVADKMLVCTRNWTASACIWKGRTFYIYSSMEAA</sequence>
<evidence type="ECO:0000313" key="1">
    <source>
        <dbReference type="EMBL" id="KAF7371678.1"/>
    </source>
</evidence>
<comment type="caution">
    <text evidence="1">The sequence shown here is derived from an EMBL/GenBank/DDBJ whole genome shotgun (WGS) entry which is preliminary data.</text>
</comment>
<keyword evidence="2" id="KW-1185">Reference proteome</keyword>
<gene>
    <name evidence="1" type="ORF">MVEN_00024000</name>
</gene>
<proteinExistence type="predicted"/>
<name>A0A8H6Z3K7_9AGAR</name>
<reference evidence="1" key="1">
    <citation type="submission" date="2020-05" db="EMBL/GenBank/DDBJ databases">
        <title>Mycena genomes resolve the evolution of fungal bioluminescence.</title>
        <authorList>
            <person name="Tsai I.J."/>
        </authorList>
    </citation>
    <scope>NUCLEOTIDE SEQUENCE</scope>
    <source>
        <strain evidence="1">CCC161011</strain>
    </source>
</reference>
<accession>A0A8H6Z3K7</accession>
<protein>
    <submittedName>
        <fullName evidence="1">Uncharacterized protein</fullName>
    </submittedName>
</protein>